<evidence type="ECO:0000256" key="2">
    <source>
        <dbReference type="ARBA" id="ARBA00022692"/>
    </source>
</evidence>
<dbReference type="AlphaFoldDB" id="A0A915HWK6"/>
<protein>
    <submittedName>
        <fullName evidence="8">G-protein coupled receptors family 1 profile domain-containing protein</fullName>
    </submittedName>
</protein>
<feature type="transmembrane region" description="Helical" evidence="5">
    <location>
        <begin position="20"/>
        <end position="40"/>
    </location>
</feature>
<dbReference type="Gene3D" id="1.20.1070.10">
    <property type="entry name" value="Rhodopsin 7-helix transmembrane proteins"/>
    <property type="match status" value="1"/>
</dbReference>
<keyword evidence="3 5" id="KW-1133">Transmembrane helix</keyword>
<proteinExistence type="predicted"/>
<keyword evidence="7" id="KW-1185">Reference proteome</keyword>
<feature type="domain" description="G-protein coupled receptors family 1 profile" evidence="6">
    <location>
        <begin position="32"/>
        <end position="245"/>
    </location>
</feature>
<feature type="transmembrane region" description="Helical" evidence="5">
    <location>
        <begin position="232"/>
        <end position="259"/>
    </location>
</feature>
<dbReference type="SUPFAM" id="SSF81321">
    <property type="entry name" value="Family A G protein-coupled receptor-like"/>
    <property type="match status" value="1"/>
</dbReference>
<feature type="transmembrane region" description="Helical" evidence="5">
    <location>
        <begin position="134"/>
        <end position="155"/>
    </location>
</feature>
<evidence type="ECO:0000256" key="3">
    <source>
        <dbReference type="ARBA" id="ARBA00022989"/>
    </source>
</evidence>
<dbReference type="Pfam" id="PF00001">
    <property type="entry name" value="7tm_1"/>
    <property type="match status" value="1"/>
</dbReference>
<dbReference type="WBParaSite" id="nRc.2.0.1.t06274-RA">
    <property type="protein sequence ID" value="nRc.2.0.1.t06274-RA"/>
    <property type="gene ID" value="nRc.2.0.1.g06274"/>
</dbReference>
<dbReference type="GO" id="GO:0004930">
    <property type="term" value="F:G protein-coupled receptor activity"/>
    <property type="evidence" value="ECO:0007669"/>
    <property type="project" value="InterPro"/>
</dbReference>
<feature type="transmembrane region" description="Helical" evidence="5">
    <location>
        <begin position="265"/>
        <end position="286"/>
    </location>
</feature>
<organism evidence="7 8">
    <name type="scientific">Romanomermis culicivorax</name>
    <name type="common">Nematode worm</name>
    <dbReference type="NCBI Taxonomy" id="13658"/>
    <lineage>
        <taxon>Eukaryota</taxon>
        <taxon>Metazoa</taxon>
        <taxon>Ecdysozoa</taxon>
        <taxon>Nematoda</taxon>
        <taxon>Enoplea</taxon>
        <taxon>Dorylaimia</taxon>
        <taxon>Mermithida</taxon>
        <taxon>Mermithoidea</taxon>
        <taxon>Mermithidae</taxon>
        <taxon>Romanomermis</taxon>
    </lineage>
</organism>
<dbReference type="InterPro" id="IPR017452">
    <property type="entry name" value="GPCR_Rhodpsn_7TM"/>
</dbReference>
<dbReference type="InterPro" id="IPR000276">
    <property type="entry name" value="GPCR_Rhodpsn"/>
</dbReference>
<name>A0A915HWK6_ROMCU</name>
<feature type="transmembrane region" description="Helical" evidence="5">
    <location>
        <begin position="52"/>
        <end position="71"/>
    </location>
</feature>
<evidence type="ECO:0000256" key="5">
    <source>
        <dbReference type="SAM" id="Phobius"/>
    </source>
</evidence>
<evidence type="ECO:0000313" key="8">
    <source>
        <dbReference type="WBParaSite" id="nRc.2.0.1.t06274-RA"/>
    </source>
</evidence>
<evidence type="ECO:0000259" key="6">
    <source>
        <dbReference type="PROSITE" id="PS50262"/>
    </source>
</evidence>
<comment type="subcellular location">
    <subcellularLocation>
        <location evidence="1">Membrane</location>
    </subcellularLocation>
</comment>
<keyword evidence="2 5" id="KW-0812">Transmembrane</keyword>
<dbReference type="Proteomes" id="UP000887565">
    <property type="component" value="Unplaced"/>
</dbReference>
<evidence type="ECO:0000256" key="4">
    <source>
        <dbReference type="ARBA" id="ARBA00023136"/>
    </source>
</evidence>
<keyword evidence="4 5" id="KW-0472">Membrane</keyword>
<accession>A0A915HWK6</accession>
<feature type="transmembrane region" description="Helical" evidence="5">
    <location>
        <begin position="91"/>
        <end position="113"/>
    </location>
</feature>
<reference evidence="8" key="1">
    <citation type="submission" date="2022-11" db="UniProtKB">
        <authorList>
            <consortium name="WormBaseParasite"/>
        </authorList>
    </citation>
    <scope>IDENTIFICATION</scope>
</reference>
<evidence type="ECO:0000256" key="1">
    <source>
        <dbReference type="ARBA" id="ARBA00004370"/>
    </source>
</evidence>
<sequence>MSNNSLQGLPIPTATIVIDSINVGVCTMALFSTGIFLLLWLKYSALRQKLSFVQSTLVICDFLFAFGFTIQTSDSLRNHYINSWFTNLYCLILNIPKHLGQCLVLNFTLLLAVERFLSFRKPYWAKYLNKSQRLQIVILLTVIVPTCAFIGAEFVGVDYNAPNKSCRPSDIRINLLKPMFSAQIGIIGLLIVAIYAAIFSTIKKNAKHFEQKFNNKKEEKRRFFKNVKASRLVLILIILCILFYVIPNIILTAFTYLGYMTLGDSGLYVSLTAVCCPLFCFPVYMWKDVNVRYHLLIFMNIKTEGITVTVTPLNDFNTMRTVGKDATR</sequence>
<feature type="transmembrane region" description="Helical" evidence="5">
    <location>
        <begin position="180"/>
        <end position="202"/>
    </location>
</feature>
<evidence type="ECO:0000313" key="7">
    <source>
        <dbReference type="Proteomes" id="UP000887565"/>
    </source>
</evidence>
<dbReference type="GO" id="GO:0016020">
    <property type="term" value="C:membrane"/>
    <property type="evidence" value="ECO:0007669"/>
    <property type="project" value="UniProtKB-SubCell"/>
</dbReference>
<dbReference type="PROSITE" id="PS50262">
    <property type="entry name" value="G_PROTEIN_RECEP_F1_2"/>
    <property type="match status" value="1"/>
</dbReference>